<organism evidence="3 4">
    <name type="scientific">Candidatus Kaiserbacteria bacterium CG10_big_fil_rev_8_21_14_0_10_51_14</name>
    <dbReference type="NCBI Taxonomy" id="1974610"/>
    <lineage>
        <taxon>Bacteria</taxon>
        <taxon>Candidatus Kaiseribacteriota</taxon>
    </lineage>
</organism>
<reference evidence="4" key="1">
    <citation type="submission" date="2017-09" db="EMBL/GenBank/DDBJ databases">
        <title>Depth-based differentiation of microbial function through sediment-hosted aquifers and enrichment of novel symbionts in the deep terrestrial subsurface.</title>
        <authorList>
            <person name="Probst A.J."/>
            <person name="Ladd B."/>
            <person name="Jarett J.K."/>
            <person name="Geller-Mcgrath D.E."/>
            <person name="Sieber C.M.K."/>
            <person name="Emerson J.B."/>
            <person name="Anantharaman K."/>
            <person name="Thomas B.C."/>
            <person name="Malmstrom R."/>
            <person name="Stieglmeier M."/>
            <person name="Klingl A."/>
            <person name="Woyke T."/>
            <person name="Ryan C.M."/>
            <person name="Banfield J.F."/>
        </authorList>
    </citation>
    <scope>NUCLEOTIDE SEQUENCE [LARGE SCALE GENOMIC DNA]</scope>
</reference>
<dbReference type="Pfam" id="PF08291">
    <property type="entry name" value="Peptidase_M15_3"/>
    <property type="match status" value="1"/>
</dbReference>
<protein>
    <recommendedName>
        <fullName evidence="2">Peptidase M15A C-terminal domain-containing protein</fullName>
    </recommendedName>
</protein>
<dbReference type="EMBL" id="PFBK01000006">
    <property type="protein sequence ID" value="PIR83831.1"/>
    <property type="molecule type" value="Genomic_DNA"/>
</dbReference>
<accession>A0A2H0UBP8</accession>
<sequence length="483" mass="51374">MMLTRKRLVASGLILLATVFLVNFLSIPRILAQTVSSLSPLIVTCPSGTVPITSEARPSATAAGIPVSSQCWDPSDTIVGESVGEAKRYLLSIARGLPDTHAPPDEAHIARLNNTLAICAARFFSAYRQQYGPVTVTSAYRDGPSGENERAGGAPGSNHTRGLAIDVHPSGPGSSYETMWRFASQNPQFGVCFPHQDGGAHTTGYRDRPHMILAGIPGSSEAAACARQGVVRACDGSNVPDVEVPSGVLDTTVDGEILPPPFYVFPEFESSYSEPQRPPTSSIFDFIRNILLLGSSISRLQDSGPQGGSNGSTGSADSDSPVPRFCEPKFSCASNVLYYHTTSCTKQFYESCQFGCGQDGTSCAPQTVGANNLAPGNQFPSTFEPEPISNFIDSEWIPTGNFATLQYPTSSEDTSASGTVTLLQPTYISSETFTSSDLASNSPRGFTGRQEQNGFLFQVLTSMKNTLLSALNFLRSFGGNAPR</sequence>
<feature type="region of interest" description="Disordered" evidence="1">
    <location>
        <begin position="301"/>
        <end position="320"/>
    </location>
</feature>
<dbReference type="InterPro" id="IPR009045">
    <property type="entry name" value="Zn_M74/Hedgehog-like"/>
</dbReference>
<dbReference type="Gene3D" id="3.30.1380.10">
    <property type="match status" value="1"/>
</dbReference>
<dbReference type="SUPFAM" id="SSF55166">
    <property type="entry name" value="Hedgehog/DD-peptidase"/>
    <property type="match status" value="1"/>
</dbReference>
<evidence type="ECO:0000256" key="1">
    <source>
        <dbReference type="SAM" id="MobiDB-lite"/>
    </source>
</evidence>
<dbReference type="Proteomes" id="UP000231192">
    <property type="component" value="Unassembled WGS sequence"/>
</dbReference>
<feature type="region of interest" description="Disordered" evidence="1">
    <location>
        <begin position="139"/>
        <end position="163"/>
    </location>
</feature>
<comment type="caution">
    <text evidence="3">The sequence shown here is derived from an EMBL/GenBank/DDBJ whole genome shotgun (WGS) entry which is preliminary data.</text>
</comment>
<evidence type="ECO:0000313" key="3">
    <source>
        <dbReference type="EMBL" id="PIR83831.1"/>
    </source>
</evidence>
<gene>
    <name evidence="3" type="ORF">COU18_02000</name>
</gene>
<evidence type="ECO:0000313" key="4">
    <source>
        <dbReference type="Proteomes" id="UP000231192"/>
    </source>
</evidence>
<proteinExistence type="predicted"/>
<name>A0A2H0UBP8_9BACT</name>
<evidence type="ECO:0000259" key="2">
    <source>
        <dbReference type="Pfam" id="PF08291"/>
    </source>
</evidence>
<dbReference type="AlphaFoldDB" id="A0A2H0UBP8"/>
<feature type="domain" description="Peptidase M15A C-terminal" evidence="2">
    <location>
        <begin position="117"/>
        <end position="198"/>
    </location>
</feature>
<dbReference type="InterPro" id="IPR013230">
    <property type="entry name" value="Peptidase_M15A_C"/>
</dbReference>